<proteinExistence type="predicted"/>
<evidence type="ECO:0000313" key="2">
    <source>
        <dbReference type="Proteomes" id="UP000322530"/>
    </source>
</evidence>
<reference evidence="1 2" key="1">
    <citation type="submission" date="2019-01" db="EMBL/GenBank/DDBJ databases">
        <title>Draft genome sequence of Dictyobacter sp. Uno17.</title>
        <authorList>
            <person name="Wang C.M."/>
            <person name="Zheng Y."/>
            <person name="Sakai Y."/>
            <person name="Abe K."/>
            <person name="Yokota A."/>
            <person name="Yabe S."/>
        </authorList>
    </citation>
    <scope>NUCLEOTIDE SEQUENCE [LARGE SCALE GENOMIC DNA]</scope>
    <source>
        <strain evidence="1 2">Uno17</strain>
    </source>
</reference>
<dbReference type="AlphaFoldDB" id="A0A5A5TE76"/>
<keyword evidence="2" id="KW-1185">Reference proteome</keyword>
<gene>
    <name evidence="1" type="ORF">KDI_29470</name>
</gene>
<organism evidence="1 2">
    <name type="scientific">Dictyobacter arantiisoli</name>
    <dbReference type="NCBI Taxonomy" id="2014874"/>
    <lineage>
        <taxon>Bacteria</taxon>
        <taxon>Bacillati</taxon>
        <taxon>Chloroflexota</taxon>
        <taxon>Ktedonobacteria</taxon>
        <taxon>Ktedonobacterales</taxon>
        <taxon>Dictyobacteraceae</taxon>
        <taxon>Dictyobacter</taxon>
    </lineage>
</organism>
<accession>A0A5A5TE76</accession>
<dbReference type="Proteomes" id="UP000322530">
    <property type="component" value="Unassembled WGS sequence"/>
</dbReference>
<sequence>MGTPQTPAKGWPPFAIPPEKPYVRTYEAAFGAFLKNIIIFCSRAQATDKRLITLSEGWAFCLFKISFKISKYQD</sequence>
<evidence type="ECO:0000313" key="1">
    <source>
        <dbReference type="EMBL" id="GCF09383.1"/>
    </source>
</evidence>
<comment type="caution">
    <text evidence="1">The sequence shown here is derived from an EMBL/GenBank/DDBJ whole genome shotgun (WGS) entry which is preliminary data.</text>
</comment>
<protein>
    <submittedName>
        <fullName evidence="1">Uncharacterized protein</fullName>
    </submittedName>
</protein>
<name>A0A5A5TE76_9CHLR</name>
<dbReference type="EMBL" id="BIXY01000042">
    <property type="protein sequence ID" value="GCF09383.1"/>
    <property type="molecule type" value="Genomic_DNA"/>
</dbReference>